<keyword evidence="3" id="KW-1185">Reference proteome</keyword>
<keyword evidence="1" id="KW-0472">Membrane</keyword>
<evidence type="ECO:0000313" key="3">
    <source>
        <dbReference type="Proteomes" id="UP000198648"/>
    </source>
</evidence>
<dbReference type="STRING" id="1299341.SAMN05444005_102260"/>
<organism evidence="2 3">
    <name type="scientific">Flavobacterium urocaniciphilum</name>
    <dbReference type="NCBI Taxonomy" id="1299341"/>
    <lineage>
        <taxon>Bacteria</taxon>
        <taxon>Pseudomonadati</taxon>
        <taxon>Bacteroidota</taxon>
        <taxon>Flavobacteriia</taxon>
        <taxon>Flavobacteriales</taxon>
        <taxon>Flavobacteriaceae</taxon>
        <taxon>Flavobacterium</taxon>
    </lineage>
</organism>
<dbReference type="RefSeq" id="WP_143065601.1">
    <property type="nucleotide sequence ID" value="NZ_FOEI01000002.1"/>
</dbReference>
<dbReference type="OrthoDB" id="1333957at2"/>
<feature type="transmembrane region" description="Helical" evidence="1">
    <location>
        <begin position="33"/>
        <end position="54"/>
    </location>
</feature>
<evidence type="ECO:0000256" key="1">
    <source>
        <dbReference type="SAM" id="Phobius"/>
    </source>
</evidence>
<dbReference type="Proteomes" id="UP000198648">
    <property type="component" value="Unassembled WGS sequence"/>
</dbReference>
<protein>
    <submittedName>
        <fullName evidence="2">Uncharacterized protein</fullName>
    </submittedName>
</protein>
<name>A0A1H9ARB6_9FLAO</name>
<gene>
    <name evidence="2" type="ORF">SAMN05444005_102260</name>
</gene>
<dbReference type="AlphaFoldDB" id="A0A1H9ARB6"/>
<proteinExistence type="predicted"/>
<evidence type="ECO:0000313" key="2">
    <source>
        <dbReference type="EMBL" id="SEP78468.1"/>
    </source>
</evidence>
<feature type="transmembrane region" description="Helical" evidence="1">
    <location>
        <begin position="74"/>
        <end position="94"/>
    </location>
</feature>
<keyword evidence="1" id="KW-0812">Transmembrane</keyword>
<keyword evidence="1" id="KW-1133">Transmembrane helix</keyword>
<accession>A0A1H9ARB6</accession>
<sequence length="328" mass="38405">MKFISIFWYIFSIAVLCLLSYTFSIVFYNSTKLFFPILISVISGFFFFLGLFNIDKLSKLLYLNVASDDKNSGLKYIVLFVFVIAGTIVSYTIFEERIEKALLKDGIVVKAKIKDGQHQFTQGFKRKTDKYFLDLYFKTEAGLECDFKAEVTSDMFNNAFQDLKVDVVYLEYEPSVYKVLLNDENIKRYRNIENKNLSLKEIDKFMALADNKKFRFLRTISGGWDTKVEDFGRIYFNLLKKEAIITFNANEKIVLFQSENIVDDKLFIPKTELVKKFKKPQNELDIIKYMNSIQVVESDNFELKNHNVEKTKVIIENGVITNYLIQKK</sequence>
<feature type="transmembrane region" description="Helical" evidence="1">
    <location>
        <begin position="6"/>
        <end position="26"/>
    </location>
</feature>
<dbReference type="EMBL" id="FOEI01000002">
    <property type="protein sequence ID" value="SEP78468.1"/>
    <property type="molecule type" value="Genomic_DNA"/>
</dbReference>
<reference evidence="2 3" key="1">
    <citation type="submission" date="2016-10" db="EMBL/GenBank/DDBJ databases">
        <authorList>
            <person name="de Groot N.N."/>
        </authorList>
    </citation>
    <scope>NUCLEOTIDE SEQUENCE [LARGE SCALE GENOMIC DNA]</scope>
    <source>
        <strain evidence="2 3">DSM 27078</strain>
    </source>
</reference>